<evidence type="ECO:0000313" key="5">
    <source>
        <dbReference type="Proteomes" id="UP000187439"/>
    </source>
</evidence>
<name>A0A1R0Y2G7_9BACL</name>
<protein>
    <recommendedName>
        <fullName evidence="3">dTDP-4-dehydrorhamnose 3,5-epimerase</fullName>
        <ecNumber evidence="3">5.1.3.13</ecNumber>
    </recommendedName>
    <alternativeName>
        <fullName evidence="3">Thymidine diphospho-4-keto-rhamnose 3,5-epimerase</fullName>
    </alternativeName>
</protein>
<organism evidence="4 5">
    <name type="scientific">Paenibacillus odorifer</name>
    <dbReference type="NCBI Taxonomy" id="189426"/>
    <lineage>
        <taxon>Bacteria</taxon>
        <taxon>Bacillati</taxon>
        <taxon>Bacillota</taxon>
        <taxon>Bacilli</taxon>
        <taxon>Bacillales</taxon>
        <taxon>Paenibacillaceae</taxon>
        <taxon>Paenibacillus</taxon>
    </lineage>
</organism>
<dbReference type="Gene3D" id="2.60.120.10">
    <property type="entry name" value="Jelly Rolls"/>
    <property type="match status" value="1"/>
</dbReference>
<evidence type="ECO:0000256" key="1">
    <source>
        <dbReference type="PIRSR" id="PIRSR600888-1"/>
    </source>
</evidence>
<dbReference type="InterPro" id="IPR000888">
    <property type="entry name" value="RmlC-like"/>
</dbReference>
<dbReference type="Proteomes" id="UP000187439">
    <property type="component" value="Unassembled WGS sequence"/>
</dbReference>
<dbReference type="PANTHER" id="PTHR21047">
    <property type="entry name" value="DTDP-6-DEOXY-D-GLUCOSE-3,5 EPIMERASE"/>
    <property type="match status" value="1"/>
</dbReference>
<dbReference type="AlphaFoldDB" id="A0A1R0Y2G7"/>
<dbReference type="GO" id="GO:0005829">
    <property type="term" value="C:cytosol"/>
    <property type="evidence" value="ECO:0007669"/>
    <property type="project" value="TreeGrafter"/>
</dbReference>
<dbReference type="GO" id="GO:0000271">
    <property type="term" value="P:polysaccharide biosynthetic process"/>
    <property type="evidence" value="ECO:0007669"/>
    <property type="project" value="TreeGrafter"/>
</dbReference>
<gene>
    <name evidence="4" type="ORF">BSK52_11410</name>
</gene>
<dbReference type="RefSeq" id="WP_042131274.1">
    <property type="nucleotide sequence ID" value="NZ_MPTC01000007.1"/>
</dbReference>
<comment type="catalytic activity">
    <reaction evidence="3">
        <text>dTDP-4-dehydro-6-deoxy-alpha-D-glucose = dTDP-4-dehydro-beta-L-rhamnose</text>
        <dbReference type="Rhea" id="RHEA:16969"/>
        <dbReference type="ChEBI" id="CHEBI:57649"/>
        <dbReference type="ChEBI" id="CHEBI:62830"/>
        <dbReference type="EC" id="5.1.3.13"/>
    </reaction>
</comment>
<comment type="pathway">
    <text evidence="3">Carbohydrate biosynthesis; dTDP-L-rhamnose biosynthesis.</text>
</comment>
<accession>A0A1R0Y2G7</accession>
<reference evidence="4 5" key="1">
    <citation type="submission" date="2016-10" db="EMBL/GenBank/DDBJ databases">
        <title>Paenibacillus species isolates.</title>
        <authorList>
            <person name="Beno S.M."/>
        </authorList>
    </citation>
    <scope>NUCLEOTIDE SEQUENCE [LARGE SCALE GENOMIC DNA]</scope>
    <source>
        <strain evidence="4 5">FSL H7-0710</strain>
    </source>
</reference>
<dbReference type="GO" id="GO:0008830">
    <property type="term" value="F:dTDP-4-dehydrorhamnose 3,5-epimerase activity"/>
    <property type="evidence" value="ECO:0007669"/>
    <property type="project" value="UniProtKB-UniRule"/>
</dbReference>
<evidence type="ECO:0000256" key="2">
    <source>
        <dbReference type="PIRSR" id="PIRSR600888-3"/>
    </source>
</evidence>
<dbReference type="NCBIfam" id="TIGR01221">
    <property type="entry name" value="rmlC"/>
    <property type="match status" value="1"/>
</dbReference>
<dbReference type="InterPro" id="IPR014710">
    <property type="entry name" value="RmlC-like_jellyroll"/>
</dbReference>
<evidence type="ECO:0000313" key="4">
    <source>
        <dbReference type="EMBL" id="OMD41496.1"/>
    </source>
</evidence>
<dbReference type="EC" id="5.1.3.13" evidence="3"/>
<dbReference type="OrthoDB" id="9800680at2"/>
<dbReference type="Pfam" id="PF00908">
    <property type="entry name" value="dTDP_sugar_isom"/>
    <property type="match status" value="1"/>
</dbReference>
<keyword evidence="3" id="KW-0413">Isomerase</keyword>
<sequence>MKFTETTLPGVLIVEPAIFGDHRGWFMETYSEKKFKEQGISFDFVQDNQSYSATKGTLRGLHYQLNTKAQTKLVRCTRGSIFDVAVDLRKGSPTYSQWFGIELSAENKKQLLIPKGFAHGFMTLVEDVEVQYKVDELYSPECDGGILWNDPSIDIKWPLDVVIPVLSAKDEKAPLLADAVLNFTYSE</sequence>
<comment type="function">
    <text evidence="3">Catalyzes the epimerization of the C3' and C5'positions of dTDP-6-deoxy-D-xylo-4-hexulose, forming dTDP-6-deoxy-L-lyxo-4-hexulose.</text>
</comment>
<evidence type="ECO:0000256" key="3">
    <source>
        <dbReference type="RuleBase" id="RU364069"/>
    </source>
</evidence>
<feature type="active site" description="Proton donor" evidence="1">
    <location>
        <position position="132"/>
    </location>
</feature>
<proteinExistence type="inferred from homology"/>
<dbReference type="InterPro" id="IPR011051">
    <property type="entry name" value="RmlC_Cupin_sf"/>
</dbReference>
<dbReference type="UniPathway" id="UPA00124"/>
<feature type="site" description="Participates in a stacking interaction with the thymidine ring of dTDP-4-oxo-6-deoxyglucose" evidence="2">
    <location>
        <position position="138"/>
    </location>
</feature>
<comment type="caution">
    <text evidence="4">The sequence shown here is derived from an EMBL/GenBank/DDBJ whole genome shotgun (WGS) entry which is preliminary data.</text>
</comment>
<comment type="subunit">
    <text evidence="3">Homodimer.</text>
</comment>
<dbReference type="GO" id="GO:0019305">
    <property type="term" value="P:dTDP-rhamnose biosynthetic process"/>
    <property type="evidence" value="ECO:0007669"/>
    <property type="project" value="UniProtKB-UniRule"/>
</dbReference>
<dbReference type="CDD" id="cd00438">
    <property type="entry name" value="cupin_RmlC"/>
    <property type="match status" value="1"/>
</dbReference>
<feature type="active site" description="Proton acceptor" evidence="1">
    <location>
        <position position="62"/>
    </location>
</feature>
<dbReference type="SUPFAM" id="SSF51182">
    <property type="entry name" value="RmlC-like cupins"/>
    <property type="match status" value="1"/>
</dbReference>
<comment type="similarity">
    <text evidence="3">Belongs to the dTDP-4-dehydrorhamnose 3,5-epimerase family.</text>
</comment>
<dbReference type="PANTHER" id="PTHR21047:SF2">
    <property type="entry name" value="THYMIDINE DIPHOSPHO-4-KETO-RHAMNOSE 3,5-EPIMERASE"/>
    <property type="match status" value="1"/>
</dbReference>
<dbReference type="EMBL" id="MPTC01000007">
    <property type="protein sequence ID" value="OMD41496.1"/>
    <property type="molecule type" value="Genomic_DNA"/>
</dbReference>